<organism evidence="1 2">
    <name type="scientific">Hamadaea flava</name>
    <dbReference type="NCBI Taxonomy" id="1742688"/>
    <lineage>
        <taxon>Bacteria</taxon>
        <taxon>Bacillati</taxon>
        <taxon>Actinomycetota</taxon>
        <taxon>Actinomycetes</taxon>
        <taxon>Micromonosporales</taxon>
        <taxon>Micromonosporaceae</taxon>
        <taxon>Hamadaea</taxon>
    </lineage>
</organism>
<reference evidence="2" key="1">
    <citation type="journal article" date="2019" name="Int. J. Syst. Evol. Microbiol.">
        <title>The Global Catalogue of Microorganisms (GCM) 10K type strain sequencing project: providing services to taxonomists for standard genome sequencing and annotation.</title>
        <authorList>
            <consortium name="The Broad Institute Genomics Platform"/>
            <consortium name="The Broad Institute Genome Sequencing Center for Infectious Disease"/>
            <person name="Wu L."/>
            <person name="Ma J."/>
        </authorList>
    </citation>
    <scope>NUCLEOTIDE SEQUENCE [LARGE SCALE GENOMIC DNA]</scope>
    <source>
        <strain evidence="2">CGMCC 4.7289</strain>
    </source>
</reference>
<gene>
    <name evidence="1" type="ORF">ACFOZ4_34465</name>
</gene>
<protein>
    <submittedName>
        <fullName evidence="1">Uncharacterized protein</fullName>
    </submittedName>
</protein>
<evidence type="ECO:0000313" key="2">
    <source>
        <dbReference type="Proteomes" id="UP001595816"/>
    </source>
</evidence>
<sequence length="284" mass="31246">MATVNRLGWRGLTAIFLSASVSMGCSSHDQKTQSNVIEPSIGVLAPVSSVSSISLPLDAYRLSSEQKLLDAQAQDLLMSDCMHKAGASLEGESVTYSVAVNEYVQKQRDNSFGLVDESKAQQFGYHGEPMPIPEEKQYSPSPAMSQCSAEVKQSMAEKAPSVQDFSKSFRLPDEAVARTRNDSRYLAMARRWSDCMKDKGYVYDSPESAATDSNWPTSNPSASEVQTATADVRCKAETDYLPLVVALRTAYEIQLLEENAEALQRVKEYYDRRTRLVAGILAGK</sequence>
<proteinExistence type="predicted"/>
<dbReference type="RefSeq" id="WP_253760726.1">
    <property type="nucleotide sequence ID" value="NZ_JAMZDZ010000001.1"/>
</dbReference>
<name>A0ABV8LZK6_9ACTN</name>
<accession>A0ABV8LZK6</accession>
<dbReference type="Proteomes" id="UP001595816">
    <property type="component" value="Unassembled WGS sequence"/>
</dbReference>
<comment type="caution">
    <text evidence="1">The sequence shown here is derived from an EMBL/GenBank/DDBJ whole genome shotgun (WGS) entry which is preliminary data.</text>
</comment>
<dbReference type="EMBL" id="JBHSAY010000024">
    <property type="protein sequence ID" value="MFC4135744.1"/>
    <property type="molecule type" value="Genomic_DNA"/>
</dbReference>
<keyword evidence="2" id="KW-1185">Reference proteome</keyword>
<evidence type="ECO:0000313" key="1">
    <source>
        <dbReference type="EMBL" id="MFC4135744.1"/>
    </source>
</evidence>
<dbReference type="PROSITE" id="PS51257">
    <property type="entry name" value="PROKAR_LIPOPROTEIN"/>
    <property type="match status" value="1"/>
</dbReference>